<keyword evidence="12" id="KW-0206">Cytoskeleton</keyword>
<feature type="compositionally biased region" description="Polar residues" evidence="20">
    <location>
        <begin position="312"/>
        <end position="324"/>
    </location>
</feature>
<gene>
    <name evidence="23" type="primary">DCKL1B</name>
</gene>
<keyword evidence="5" id="KW-0723">Serine/threonine-protein kinase</keyword>
<evidence type="ECO:0000256" key="1">
    <source>
        <dbReference type="ARBA" id="ARBA00004245"/>
    </source>
</evidence>
<dbReference type="InterPro" id="IPR017441">
    <property type="entry name" value="Protein_kinase_ATP_BS"/>
</dbReference>
<sequence length="726" mass="80369">MELEHFDERDKAQRYTRRGSRGNGLPSPTHSAHCSLYRTRTLQALSSEKKAKKVRFYRNGDRYFKGIVYAISQERFRSIEALLADLTRCLSDNVNLPQGVRTIYTIDGETRITSMDELVEGESYVCASIEPFKKLEYTKNVNPNWSVGARTAVSARDPSSLGSAKAGSPETRESKDFIKPKLVTIVRSGVKPRKAVRILLNKKTAHSFEQVMTDITDAVKLDSGVVRRIYTIDGKMVTCLQDFFGEDDIFFACGPEKFRYQDDFSLDENDCRVTKSSSYGRLPSIHGRSSPRGGGISLRSKSPSSPGSANGTAGSQLSTPRSGKSPSPSATSPASLRRRQGSLHSGSSLSLASTKICSSVDEWDGPSNEAEHLEECSSFPGSIADRYKIGRVLGDGNFAVVRECVERSTGREYALKVINKEKCKGKEHMIQSEVSILRRVKHPNVVLLIEEMDTRSELYLVMELVKGGDLFDAITSSNKYTERDASCMLFNLASAIKYLHSLNIVHRDIKPENLLVYEHQDGSKSLKLGDFGLATVVNGPLYAVCGTPTYVAPEIIAETGYGLKVDIWAAGVITYILLCGFPPFRSSGEDQEALFEQILKGELDFPAPFWDNVSASAKALISGMLQVVVEQRYTAVQVIDHPWVNGDGLSEREHQLPVAGKIKQHFNYGPKISNTTAGVSVITPHQDLTLQKSGSLDQNQHPGLCWIRPRHLIKRSKFSDEDATRM</sequence>
<feature type="region of interest" description="Disordered" evidence="20">
    <location>
        <begin position="1"/>
        <end position="31"/>
    </location>
</feature>
<evidence type="ECO:0000256" key="19">
    <source>
        <dbReference type="PROSITE-ProRule" id="PRU10141"/>
    </source>
</evidence>
<dbReference type="InterPro" id="IPR008271">
    <property type="entry name" value="Ser/Thr_kinase_AS"/>
</dbReference>
<evidence type="ECO:0000256" key="17">
    <source>
        <dbReference type="ARBA" id="ARBA00079902"/>
    </source>
</evidence>
<evidence type="ECO:0000256" key="10">
    <source>
        <dbReference type="ARBA" id="ARBA00022777"/>
    </source>
</evidence>
<keyword evidence="10 23" id="KW-0418">Kinase</keyword>
<keyword evidence="9 19" id="KW-0547">Nucleotide-binding</keyword>
<comment type="catalytic activity">
    <reaction evidence="13">
        <text>L-threonyl-[protein] + ATP = O-phospho-L-threonyl-[protein] + ADP + H(+)</text>
        <dbReference type="Rhea" id="RHEA:46608"/>
        <dbReference type="Rhea" id="RHEA-COMP:11060"/>
        <dbReference type="Rhea" id="RHEA-COMP:11605"/>
        <dbReference type="ChEBI" id="CHEBI:15378"/>
        <dbReference type="ChEBI" id="CHEBI:30013"/>
        <dbReference type="ChEBI" id="CHEBI:30616"/>
        <dbReference type="ChEBI" id="CHEBI:61977"/>
        <dbReference type="ChEBI" id="CHEBI:456216"/>
        <dbReference type="EC" id="2.7.11.1"/>
    </reaction>
</comment>
<reference evidence="23" key="1">
    <citation type="submission" date="2016-05" db="EMBL/GenBank/DDBJ databases">
        <authorList>
            <person name="Lavstsen T."/>
            <person name="Jespersen J.S."/>
        </authorList>
    </citation>
    <scope>NUCLEOTIDE SEQUENCE</scope>
    <source>
        <tissue evidence="23">Brain</tissue>
    </source>
</reference>
<dbReference type="FunFam" id="3.30.200.20:FF:000057">
    <property type="entry name" value="Serine/threonine-protein kinase DCLK1 isoform 2"/>
    <property type="match status" value="1"/>
</dbReference>
<dbReference type="InterPro" id="IPR000719">
    <property type="entry name" value="Prot_kinase_dom"/>
</dbReference>
<dbReference type="InterPro" id="IPR011009">
    <property type="entry name" value="Kinase-like_dom_sf"/>
</dbReference>
<dbReference type="SMART" id="SM00537">
    <property type="entry name" value="DCX"/>
    <property type="match status" value="2"/>
</dbReference>
<feature type="compositionally biased region" description="Low complexity" evidence="20">
    <location>
        <begin position="297"/>
        <end position="311"/>
    </location>
</feature>
<keyword evidence="8" id="KW-0677">Repeat</keyword>
<dbReference type="GO" id="GO:0005856">
    <property type="term" value="C:cytoskeleton"/>
    <property type="evidence" value="ECO:0007669"/>
    <property type="project" value="UniProtKB-SubCell"/>
</dbReference>
<name>A0A1A8F1Z6_9TELE</name>
<evidence type="ECO:0000313" key="23">
    <source>
        <dbReference type="EMBL" id="SBQ53147.1"/>
    </source>
</evidence>
<feature type="domain" description="Doublecortin" evidence="22">
    <location>
        <begin position="181"/>
        <end position="264"/>
    </location>
</feature>
<dbReference type="Gene3D" id="3.30.200.20">
    <property type="entry name" value="Phosphorylase Kinase, domain 1"/>
    <property type="match status" value="1"/>
</dbReference>
<dbReference type="PANTHER" id="PTHR24347">
    <property type="entry name" value="SERINE/THREONINE-PROTEIN KINASE"/>
    <property type="match status" value="1"/>
</dbReference>
<dbReference type="GO" id="GO:0035556">
    <property type="term" value="P:intracellular signal transduction"/>
    <property type="evidence" value="ECO:0007669"/>
    <property type="project" value="InterPro"/>
</dbReference>
<evidence type="ECO:0000256" key="16">
    <source>
        <dbReference type="ARBA" id="ARBA00079695"/>
    </source>
</evidence>
<dbReference type="SUPFAM" id="SSF89837">
    <property type="entry name" value="Doublecortin (DC)"/>
    <property type="match status" value="2"/>
</dbReference>
<evidence type="ECO:0000256" key="11">
    <source>
        <dbReference type="ARBA" id="ARBA00022840"/>
    </source>
</evidence>
<evidence type="ECO:0000256" key="5">
    <source>
        <dbReference type="ARBA" id="ARBA00022527"/>
    </source>
</evidence>
<evidence type="ECO:0000256" key="7">
    <source>
        <dbReference type="ARBA" id="ARBA00022679"/>
    </source>
</evidence>
<evidence type="ECO:0000256" key="8">
    <source>
        <dbReference type="ARBA" id="ARBA00022737"/>
    </source>
</evidence>
<evidence type="ECO:0000256" key="3">
    <source>
        <dbReference type="ARBA" id="ARBA00012513"/>
    </source>
</evidence>
<evidence type="ECO:0000256" key="6">
    <source>
        <dbReference type="ARBA" id="ARBA00022553"/>
    </source>
</evidence>
<dbReference type="InterPro" id="IPR036572">
    <property type="entry name" value="Doublecortin_dom_sf"/>
</dbReference>
<evidence type="ECO:0000256" key="4">
    <source>
        <dbReference type="ARBA" id="ARBA00022490"/>
    </source>
</evidence>
<proteinExistence type="inferred from homology"/>
<keyword evidence="6" id="KW-0597">Phosphoprotein</keyword>
<evidence type="ECO:0000259" key="22">
    <source>
        <dbReference type="PROSITE" id="PS50309"/>
    </source>
</evidence>
<dbReference type="PROSITE" id="PS00107">
    <property type="entry name" value="PROTEIN_KINASE_ATP"/>
    <property type="match status" value="1"/>
</dbReference>
<dbReference type="Gene3D" id="3.10.20.230">
    <property type="entry name" value="Doublecortin domain"/>
    <property type="match status" value="2"/>
</dbReference>
<dbReference type="Gene3D" id="1.10.510.10">
    <property type="entry name" value="Transferase(Phosphotransferase) domain 1"/>
    <property type="match status" value="1"/>
</dbReference>
<dbReference type="PROSITE" id="PS00108">
    <property type="entry name" value="PROTEIN_KINASE_ST"/>
    <property type="match status" value="1"/>
</dbReference>
<dbReference type="GO" id="GO:0005524">
    <property type="term" value="F:ATP binding"/>
    <property type="evidence" value="ECO:0007669"/>
    <property type="project" value="UniProtKB-UniRule"/>
</dbReference>
<dbReference type="PROSITE" id="PS50309">
    <property type="entry name" value="DC"/>
    <property type="match status" value="2"/>
</dbReference>
<dbReference type="FunFam" id="1.10.510.10:FF:000066">
    <property type="entry name" value="Serine/threonine-protein kinase DCLK1 isoform 2"/>
    <property type="match status" value="1"/>
</dbReference>
<dbReference type="EC" id="2.7.11.1" evidence="3"/>
<evidence type="ECO:0000256" key="18">
    <source>
        <dbReference type="ARBA" id="ARBA00080759"/>
    </source>
</evidence>
<keyword evidence="7" id="KW-0808">Transferase</keyword>
<feature type="region of interest" description="Disordered" evidence="20">
    <location>
        <begin position="277"/>
        <end position="347"/>
    </location>
</feature>
<comment type="catalytic activity">
    <reaction evidence="14">
        <text>L-seryl-[protein] + ATP = O-phospho-L-seryl-[protein] + ADP + H(+)</text>
        <dbReference type="Rhea" id="RHEA:17989"/>
        <dbReference type="Rhea" id="RHEA-COMP:9863"/>
        <dbReference type="Rhea" id="RHEA-COMP:11604"/>
        <dbReference type="ChEBI" id="CHEBI:15378"/>
        <dbReference type="ChEBI" id="CHEBI:29999"/>
        <dbReference type="ChEBI" id="CHEBI:30616"/>
        <dbReference type="ChEBI" id="CHEBI:83421"/>
        <dbReference type="ChEBI" id="CHEBI:456216"/>
        <dbReference type="EC" id="2.7.11.1"/>
    </reaction>
</comment>
<dbReference type="SUPFAM" id="SSF56112">
    <property type="entry name" value="Protein kinase-like (PK-like)"/>
    <property type="match status" value="1"/>
</dbReference>
<feature type="binding site" evidence="19">
    <location>
        <position position="416"/>
    </location>
    <ligand>
        <name>ATP</name>
        <dbReference type="ChEBI" id="CHEBI:30616"/>
    </ligand>
</feature>
<evidence type="ECO:0000256" key="12">
    <source>
        <dbReference type="ARBA" id="ARBA00023212"/>
    </source>
</evidence>
<evidence type="ECO:0000256" key="2">
    <source>
        <dbReference type="ARBA" id="ARBA00005354"/>
    </source>
</evidence>
<dbReference type="FunFam" id="3.10.20.230:FF:000001">
    <property type="entry name" value="serine/threonine-protein kinase DCLK1 isoform X1"/>
    <property type="match status" value="1"/>
</dbReference>
<dbReference type="SMART" id="SM00220">
    <property type="entry name" value="S_TKc"/>
    <property type="match status" value="1"/>
</dbReference>
<evidence type="ECO:0000256" key="15">
    <source>
        <dbReference type="ARBA" id="ARBA00070436"/>
    </source>
</evidence>
<protein>
    <recommendedName>
        <fullName evidence="15">Serine/threonine-protein kinase DCLK2</fullName>
        <ecNumber evidence="3">2.7.11.1</ecNumber>
    </recommendedName>
    <alternativeName>
        <fullName evidence="18">CaMK-like CREB regulatory kinase 2</fullName>
    </alternativeName>
    <alternativeName>
        <fullName evidence="16">Doublecortin-like and CAM kinase-like 2</fullName>
    </alternativeName>
    <alternativeName>
        <fullName evidence="17">Doublecortin-like kinase 2</fullName>
    </alternativeName>
</protein>
<keyword evidence="11 19" id="KW-0067">ATP-binding</keyword>
<dbReference type="EMBL" id="HAEB01006620">
    <property type="protein sequence ID" value="SBQ53147.1"/>
    <property type="molecule type" value="Transcribed_RNA"/>
</dbReference>
<dbReference type="Pfam" id="PF03607">
    <property type="entry name" value="DCX"/>
    <property type="match status" value="2"/>
</dbReference>
<comment type="subcellular location">
    <subcellularLocation>
        <location evidence="1">Cytoplasm</location>
        <location evidence="1">Cytoskeleton</location>
    </subcellularLocation>
</comment>
<dbReference type="InterPro" id="IPR003533">
    <property type="entry name" value="Doublecortin_dom"/>
</dbReference>
<dbReference type="GO" id="GO:0004674">
    <property type="term" value="F:protein serine/threonine kinase activity"/>
    <property type="evidence" value="ECO:0007669"/>
    <property type="project" value="UniProtKB-KW"/>
</dbReference>
<feature type="domain" description="Doublecortin" evidence="22">
    <location>
        <begin position="52"/>
        <end position="138"/>
    </location>
</feature>
<feature type="compositionally biased region" description="Basic and acidic residues" evidence="20">
    <location>
        <begin position="1"/>
        <end position="13"/>
    </location>
</feature>
<accession>A0A1A8F1Z6</accession>
<evidence type="ECO:0000259" key="21">
    <source>
        <dbReference type="PROSITE" id="PS50011"/>
    </source>
</evidence>
<dbReference type="CDD" id="cd14095">
    <property type="entry name" value="STKc_DCKL"/>
    <property type="match status" value="1"/>
</dbReference>
<dbReference type="PROSITE" id="PS50011">
    <property type="entry name" value="PROTEIN_KINASE_DOM"/>
    <property type="match status" value="1"/>
</dbReference>
<dbReference type="CDD" id="cd17069">
    <property type="entry name" value="DCX2"/>
    <property type="match status" value="1"/>
</dbReference>
<evidence type="ECO:0000256" key="9">
    <source>
        <dbReference type="ARBA" id="ARBA00022741"/>
    </source>
</evidence>
<dbReference type="CDD" id="cd17140">
    <property type="entry name" value="DCX1_DCLK1"/>
    <property type="match status" value="1"/>
</dbReference>
<evidence type="ECO:0000256" key="13">
    <source>
        <dbReference type="ARBA" id="ARBA00047899"/>
    </source>
</evidence>
<organism evidence="23">
    <name type="scientific">Nothobranchius korthausae</name>
    <dbReference type="NCBI Taxonomy" id="1143690"/>
    <lineage>
        <taxon>Eukaryota</taxon>
        <taxon>Metazoa</taxon>
        <taxon>Chordata</taxon>
        <taxon>Craniata</taxon>
        <taxon>Vertebrata</taxon>
        <taxon>Euteleostomi</taxon>
        <taxon>Actinopterygii</taxon>
        <taxon>Neopterygii</taxon>
        <taxon>Teleostei</taxon>
        <taxon>Neoteleostei</taxon>
        <taxon>Acanthomorphata</taxon>
        <taxon>Ovalentaria</taxon>
        <taxon>Atherinomorphae</taxon>
        <taxon>Cyprinodontiformes</taxon>
        <taxon>Nothobranchiidae</taxon>
        <taxon>Nothobranchius</taxon>
    </lineage>
</organism>
<evidence type="ECO:0000256" key="14">
    <source>
        <dbReference type="ARBA" id="ARBA00048679"/>
    </source>
</evidence>
<comment type="similarity">
    <text evidence="2">Belongs to the protein kinase superfamily. CAMK Ser/Thr protein kinase family. CaMK subfamily.</text>
</comment>
<keyword evidence="4" id="KW-0963">Cytoplasm</keyword>
<dbReference type="FunFam" id="3.10.20.230:FF:000002">
    <property type="entry name" value="serine/threonine-protein kinase DCLK2 isoform X1"/>
    <property type="match status" value="1"/>
</dbReference>
<evidence type="ECO:0000256" key="20">
    <source>
        <dbReference type="SAM" id="MobiDB-lite"/>
    </source>
</evidence>
<dbReference type="GO" id="GO:0007417">
    <property type="term" value="P:central nervous system development"/>
    <property type="evidence" value="ECO:0007669"/>
    <property type="project" value="UniProtKB-ARBA"/>
</dbReference>
<feature type="domain" description="Protein kinase" evidence="21">
    <location>
        <begin position="387"/>
        <end position="644"/>
    </location>
</feature>
<reference evidence="23" key="2">
    <citation type="submission" date="2016-06" db="EMBL/GenBank/DDBJ databases">
        <title>The genome of a short-lived fish provides insights into sex chromosome evolution and the genetic control of aging.</title>
        <authorList>
            <person name="Reichwald K."/>
            <person name="Felder M."/>
            <person name="Petzold A."/>
            <person name="Koch P."/>
            <person name="Groth M."/>
            <person name="Platzer M."/>
        </authorList>
    </citation>
    <scope>NUCLEOTIDE SEQUENCE</scope>
    <source>
        <tissue evidence="23">Brain</tissue>
    </source>
</reference>
<dbReference type="Pfam" id="PF00069">
    <property type="entry name" value="Pkinase"/>
    <property type="match status" value="1"/>
</dbReference>
<dbReference type="AlphaFoldDB" id="A0A1A8F1Z6"/>
<feature type="compositionally biased region" description="Low complexity" evidence="20">
    <location>
        <begin position="325"/>
        <end position="335"/>
    </location>
</feature>